<reference evidence="1 2" key="1">
    <citation type="submission" date="2021-06" db="EMBL/GenBank/DDBJ databases">
        <title>Caerostris extrusa draft genome.</title>
        <authorList>
            <person name="Kono N."/>
            <person name="Arakawa K."/>
        </authorList>
    </citation>
    <scope>NUCLEOTIDE SEQUENCE [LARGE SCALE GENOMIC DNA]</scope>
</reference>
<comment type="caution">
    <text evidence="1">The sequence shown here is derived from an EMBL/GenBank/DDBJ whole genome shotgun (WGS) entry which is preliminary data.</text>
</comment>
<name>A0AAV4MHP3_CAEEX</name>
<proteinExistence type="predicted"/>
<gene>
    <name evidence="1" type="ORF">CEXT_518401</name>
</gene>
<accession>A0AAV4MHP3</accession>
<keyword evidence="2" id="KW-1185">Reference proteome</keyword>
<organism evidence="1 2">
    <name type="scientific">Caerostris extrusa</name>
    <name type="common">Bark spider</name>
    <name type="synonym">Caerostris bankana</name>
    <dbReference type="NCBI Taxonomy" id="172846"/>
    <lineage>
        <taxon>Eukaryota</taxon>
        <taxon>Metazoa</taxon>
        <taxon>Ecdysozoa</taxon>
        <taxon>Arthropoda</taxon>
        <taxon>Chelicerata</taxon>
        <taxon>Arachnida</taxon>
        <taxon>Araneae</taxon>
        <taxon>Araneomorphae</taxon>
        <taxon>Entelegynae</taxon>
        <taxon>Araneoidea</taxon>
        <taxon>Araneidae</taxon>
        <taxon>Caerostris</taxon>
    </lineage>
</organism>
<protein>
    <submittedName>
        <fullName evidence="1">Uncharacterized protein</fullName>
    </submittedName>
</protein>
<dbReference type="Proteomes" id="UP001054945">
    <property type="component" value="Unassembled WGS sequence"/>
</dbReference>
<sequence>MLIFKKAPLGWPCQGEGLLPGGRALIKQNAPPERETPRHESLAPHSNFGLVMGVEGDKVFTCTPLVSRVSYLRTLDLFLSTERGRGTFIGIRTKKNSGVVGRGQDNMGEDDIESYQVQLRTMFINNAGAYVQNDAHLVHNYRGCCIHVLMGEDDI</sequence>
<dbReference type="AlphaFoldDB" id="A0AAV4MHP3"/>
<dbReference type="EMBL" id="BPLR01019729">
    <property type="protein sequence ID" value="GIX71157.1"/>
    <property type="molecule type" value="Genomic_DNA"/>
</dbReference>
<evidence type="ECO:0000313" key="1">
    <source>
        <dbReference type="EMBL" id="GIX71157.1"/>
    </source>
</evidence>
<evidence type="ECO:0000313" key="2">
    <source>
        <dbReference type="Proteomes" id="UP001054945"/>
    </source>
</evidence>